<organism evidence="2 3">
    <name type="scientific">Psylliodes chrysocephalus</name>
    <dbReference type="NCBI Taxonomy" id="3402493"/>
    <lineage>
        <taxon>Eukaryota</taxon>
        <taxon>Metazoa</taxon>
        <taxon>Ecdysozoa</taxon>
        <taxon>Arthropoda</taxon>
        <taxon>Hexapoda</taxon>
        <taxon>Insecta</taxon>
        <taxon>Pterygota</taxon>
        <taxon>Neoptera</taxon>
        <taxon>Endopterygota</taxon>
        <taxon>Coleoptera</taxon>
        <taxon>Polyphaga</taxon>
        <taxon>Cucujiformia</taxon>
        <taxon>Chrysomeloidea</taxon>
        <taxon>Chrysomelidae</taxon>
        <taxon>Galerucinae</taxon>
        <taxon>Alticini</taxon>
        <taxon>Psylliodes</taxon>
    </lineage>
</organism>
<protein>
    <submittedName>
        <fullName evidence="2">Uncharacterized protein</fullName>
    </submittedName>
</protein>
<proteinExistence type="predicted"/>
<dbReference type="Proteomes" id="UP001153636">
    <property type="component" value="Chromosome 12"/>
</dbReference>
<dbReference type="AlphaFoldDB" id="A0A9P0G8G3"/>
<dbReference type="EMBL" id="OV651824">
    <property type="protein sequence ID" value="CAH1101781.1"/>
    <property type="molecule type" value="Genomic_DNA"/>
</dbReference>
<dbReference type="PANTHER" id="PTHR46704:SF1">
    <property type="entry name" value="TELOMERE LENGTH REGULATION PROTEIN TEL2 HOMOLOG"/>
    <property type="match status" value="1"/>
</dbReference>
<gene>
    <name evidence="2" type="ORF">PSYICH_LOCUS3052</name>
</gene>
<dbReference type="PANTHER" id="PTHR46704">
    <property type="entry name" value="CXC DOMAIN-CONTAINING PROTEIN-RELATED"/>
    <property type="match status" value="1"/>
</dbReference>
<evidence type="ECO:0000313" key="3">
    <source>
        <dbReference type="Proteomes" id="UP001153636"/>
    </source>
</evidence>
<feature type="region of interest" description="Disordered" evidence="1">
    <location>
        <begin position="25"/>
        <end position="60"/>
    </location>
</feature>
<feature type="region of interest" description="Disordered" evidence="1">
    <location>
        <begin position="468"/>
        <end position="488"/>
    </location>
</feature>
<dbReference type="OrthoDB" id="7669876at2759"/>
<name>A0A9P0G8G3_9CUCU</name>
<sequence length="536" mass="60285">MYIYYQAVASFTTSKPIFHTSNTDSVTRISSKSVENSTDKPMNFEDSTQESIESSSVTTDQLGLQHKPSFHVESWSLEPSASSPASTSTNALQQLPPLVMQISIKSDNRCIFCDTQRKMINRKSLKISTSPVLSKLVESMKIMAVELEDDDLLLKLSKSPCNNCSEEKQLPLHQTAFEALSSFIEEEIISKKEVYFLTDLLLHYKALLVKYGSNTNIKGFDSYTCDNLQRKIMSSFGERIMIQILDLPQGKRVVFNPEITSAAFAAKSAVADDRESTRFKNVAFALCHSVKSSTARKLPRDVTVENVLEGETDIPEDLFQFIADLVYGPDCRRRNCCDDEFKIKSICSDLIFVINKGKVRPSKHLTLGLALKSITNSKKVLTILNRYGHTISYNTAEEIETEMTYTHFAKNSPPGIRTIDGLCTHVAFDNFDRYVDTYGGKDTLHDTVGIIYQMDNPRIIATRQEVEQVPLQQSSDSEDDAPVSRKGRKFDILDNENRNYYPKPNSAISLLPLPTILDCIDTCKESTKIASERDLV</sequence>
<evidence type="ECO:0000313" key="2">
    <source>
        <dbReference type="EMBL" id="CAH1101781.1"/>
    </source>
</evidence>
<keyword evidence="3" id="KW-1185">Reference proteome</keyword>
<reference evidence="2" key="1">
    <citation type="submission" date="2022-01" db="EMBL/GenBank/DDBJ databases">
        <authorList>
            <person name="King R."/>
        </authorList>
    </citation>
    <scope>NUCLEOTIDE SEQUENCE</scope>
</reference>
<accession>A0A9P0G8G3</accession>
<evidence type="ECO:0000256" key="1">
    <source>
        <dbReference type="SAM" id="MobiDB-lite"/>
    </source>
</evidence>